<dbReference type="STRING" id="6182.A0A4Z2DD78"/>
<evidence type="ECO:0000313" key="1">
    <source>
        <dbReference type="EMBL" id="TNN14467.1"/>
    </source>
</evidence>
<evidence type="ECO:0000313" key="2">
    <source>
        <dbReference type="Proteomes" id="UP000311919"/>
    </source>
</evidence>
<accession>A0A4Z2DD78</accession>
<name>A0A4Z2DD78_SCHJA</name>
<dbReference type="EMBL" id="SKCS01000174">
    <property type="protein sequence ID" value="TNN14467.1"/>
    <property type="molecule type" value="Genomic_DNA"/>
</dbReference>
<sequence>MYNSIVLSMKLFSIYVTVITLEFHSVTLAFRAIERSFPRWHAASPDPRVWPANEQLILQTPKRKYSAHDMEVFFKDIYYFLKLSSVSENQTHE</sequence>
<keyword evidence="2" id="KW-1185">Reference proteome</keyword>
<dbReference type="AlphaFoldDB" id="A0A4Z2DD78"/>
<reference evidence="1 2" key="1">
    <citation type="submission" date="2019-03" db="EMBL/GenBank/DDBJ databases">
        <title>An improved genome assembly of the fluke Schistosoma japonicum.</title>
        <authorList>
            <person name="Hu W."/>
            <person name="Luo F."/>
            <person name="Yin M."/>
            <person name="Mo X."/>
            <person name="Sun C."/>
            <person name="Wu Q."/>
            <person name="Zhu B."/>
            <person name="Xiang M."/>
            <person name="Wang J."/>
            <person name="Wang Y."/>
            <person name="Zhang T."/>
            <person name="Xu B."/>
            <person name="Zheng H."/>
            <person name="Feng Z."/>
        </authorList>
    </citation>
    <scope>NUCLEOTIDE SEQUENCE [LARGE SCALE GENOMIC DNA]</scope>
    <source>
        <strain evidence="1">HuSjv2</strain>
        <tissue evidence="1">Worms</tissue>
    </source>
</reference>
<organism evidence="1 2">
    <name type="scientific">Schistosoma japonicum</name>
    <name type="common">Blood fluke</name>
    <dbReference type="NCBI Taxonomy" id="6182"/>
    <lineage>
        <taxon>Eukaryota</taxon>
        <taxon>Metazoa</taxon>
        <taxon>Spiralia</taxon>
        <taxon>Lophotrochozoa</taxon>
        <taxon>Platyhelminthes</taxon>
        <taxon>Trematoda</taxon>
        <taxon>Digenea</taxon>
        <taxon>Strigeidida</taxon>
        <taxon>Schistosomatoidea</taxon>
        <taxon>Schistosomatidae</taxon>
        <taxon>Schistosoma</taxon>
    </lineage>
</organism>
<comment type="caution">
    <text evidence="1">The sequence shown here is derived from an EMBL/GenBank/DDBJ whole genome shotgun (WGS) entry which is preliminary data.</text>
</comment>
<dbReference type="Proteomes" id="UP000311919">
    <property type="component" value="Unassembled WGS sequence"/>
</dbReference>
<proteinExistence type="predicted"/>
<dbReference type="OrthoDB" id="6275915at2759"/>
<protein>
    <submittedName>
        <fullName evidence="1">Uncharacterized protein</fullName>
    </submittedName>
</protein>
<gene>
    <name evidence="1" type="ORF">EWB00_002112</name>
</gene>